<accession>A0A2R4NCD3</accession>
<dbReference type="EMBL" id="MF547664">
    <property type="protein sequence ID" value="AVX33690.1"/>
    <property type="molecule type" value="Genomic_DNA"/>
</dbReference>
<gene>
    <name evidence="1" type="ORF">plasmid_LIBA6289_00004</name>
</gene>
<dbReference type="Gene3D" id="1.10.8.1050">
    <property type="entry name" value="Antitoxin VbhA-like"/>
    <property type="match status" value="1"/>
</dbReference>
<name>A0A2R4NCD3_CLODI</name>
<dbReference type="AlphaFoldDB" id="A0A2R4NCD3"/>
<keyword evidence="1" id="KW-0614">Plasmid</keyword>
<sequence>MEEYLIKNTTKEQRREFVNGALAIGSIDSREPELDVKKLMDEYVDGNKELEDVRIEIIKLYERKYNVKKEN</sequence>
<dbReference type="RefSeq" id="WP_021424761.1">
    <property type="nucleotide sequence ID" value="NZ_CP037841.1"/>
</dbReference>
<geneLocation type="plasmid" evidence="1">
    <name>LIBA6289</name>
</geneLocation>
<dbReference type="InterPro" id="IPR043038">
    <property type="entry name" value="VbhA_sf"/>
</dbReference>
<organism evidence="1">
    <name type="scientific">Clostridioides difficile</name>
    <name type="common">Peptoclostridium difficile</name>
    <dbReference type="NCBI Taxonomy" id="1496"/>
    <lineage>
        <taxon>Bacteria</taxon>
        <taxon>Bacillati</taxon>
        <taxon>Bacillota</taxon>
        <taxon>Clostridia</taxon>
        <taxon>Peptostreptococcales</taxon>
        <taxon>Peptostreptococcaceae</taxon>
        <taxon>Clostridioides</taxon>
    </lineage>
</organism>
<evidence type="ECO:0008006" key="2">
    <source>
        <dbReference type="Google" id="ProtNLM"/>
    </source>
</evidence>
<reference evidence="1" key="1">
    <citation type="journal article" date="2018" name="Genome Biol. Evol.">
        <title>Two Groups of Cocirculating, Epidemic Clostridiodes difficile Strains Microdiversify through Different Mechanisms.</title>
        <authorList>
            <person name="Murillo T."/>
            <person name="Ramirez-Vargas G."/>
            <person name="Riedel T."/>
            <person name="Overmann J."/>
            <person name="Andersen J.M."/>
            <person name="Guzman-Verri C."/>
            <person name="Chaves-Olarte E."/>
            <person name="Rodriguez C."/>
        </authorList>
    </citation>
    <scope>NUCLEOTIDE SEQUENCE</scope>
    <source>
        <strain evidence="1">LIBA-6289</strain>
        <plasmid evidence="1">LIBA6289</plasmid>
    </source>
</reference>
<protein>
    <recommendedName>
        <fullName evidence="2">Antitoxin VbhA domain-containing protein</fullName>
    </recommendedName>
</protein>
<evidence type="ECO:0000313" key="1">
    <source>
        <dbReference type="EMBL" id="AVX33690.1"/>
    </source>
</evidence>
<proteinExistence type="predicted"/>